<gene>
    <name evidence="10" type="ORF">J2Z48_000141</name>
</gene>
<evidence type="ECO:0000256" key="1">
    <source>
        <dbReference type="ARBA" id="ARBA00004651"/>
    </source>
</evidence>
<dbReference type="Gene3D" id="1.20.1640.10">
    <property type="entry name" value="Multidrug efflux transporter AcrB transmembrane domain"/>
    <property type="match status" value="2"/>
</dbReference>
<dbReference type="EMBL" id="JAUSUV010000001">
    <property type="protein sequence ID" value="MDQ0415983.1"/>
    <property type="molecule type" value="Genomic_DNA"/>
</dbReference>
<dbReference type="Proteomes" id="UP001238450">
    <property type="component" value="Unassembled WGS sequence"/>
</dbReference>
<evidence type="ECO:0000256" key="3">
    <source>
        <dbReference type="ARBA" id="ARBA00022475"/>
    </source>
</evidence>
<dbReference type="PANTHER" id="PTHR33406">
    <property type="entry name" value="MEMBRANE PROTEIN MJ1562-RELATED"/>
    <property type="match status" value="1"/>
</dbReference>
<comment type="subcellular location">
    <subcellularLocation>
        <location evidence="1">Cell membrane</location>
        <topology evidence="1">Multi-pass membrane protein</topology>
    </subcellularLocation>
</comment>
<accession>A0AAJ1TC11</accession>
<evidence type="ECO:0000259" key="9">
    <source>
        <dbReference type="PROSITE" id="PS50156"/>
    </source>
</evidence>
<feature type="transmembrane region" description="Helical" evidence="8">
    <location>
        <begin position="934"/>
        <end position="958"/>
    </location>
</feature>
<comment type="similarity">
    <text evidence="2">Belongs to the resistance-nodulation-cell division (RND) (TC 2.A.6) family. MmpL subfamily.</text>
</comment>
<dbReference type="Pfam" id="PF03176">
    <property type="entry name" value="MMPL"/>
    <property type="match status" value="2"/>
</dbReference>
<feature type="transmembrane region" description="Helical" evidence="8">
    <location>
        <begin position="853"/>
        <end position="876"/>
    </location>
</feature>
<dbReference type="InterPro" id="IPR004869">
    <property type="entry name" value="MMPL_dom"/>
</dbReference>
<feature type="domain" description="SSD" evidence="9">
    <location>
        <begin position="203"/>
        <end position="332"/>
    </location>
</feature>
<comment type="caution">
    <text evidence="10">The sequence shown here is derived from an EMBL/GenBank/DDBJ whole genome shotgun (WGS) entry which is preliminary data.</text>
</comment>
<feature type="transmembrane region" description="Helical" evidence="8">
    <location>
        <begin position="233"/>
        <end position="255"/>
    </location>
</feature>
<evidence type="ECO:0000256" key="6">
    <source>
        <dbReference type="ARBA" id="ARBA00023136"/>
    </source>
</evidence>
<feature type="transmembrane region" description="Helical" evidence="8">
    <location>
        <begin position="362"/>
        <end position="379"/>
    </location>
</feature>
<evidence type="ECO:0000313" key="10">
    <source>
        <dbReference type="EMBL" id="MDQ0415983.1"/>
    </source>
</evidence>
<evidence type="ECO:0000256" key="5">
    <source>
        <dbReference type="ARBA" id="ARBA00022989"/>
    </source>
</evidence>
<dbReference type="Gene3D" id="1.10.287.950">
    <property type="entry name" value="Methyl-accepting chemotaxis protein"/>
    <property type="match status" value="1"/>
</dbReference>
<feature type="transmembrane region" description="Helical" evidence="8">
    <location>
        <begin position="275"/>
        <end position="296"/>
    </location>
</feature>
<keyword evidence="5 8" id="KW-1133">Transmembrane helix</keyword>
<organism evidence="10 11">
    <name type="scientific">Croceifilum oryzae</name>
    <dbReference type="NCBI Taxonomy" id="1553429"/>
    <lineage>
        <taxon>Bacteria</taxon>
        <taxon>Bacillati</taxon>
        <taxon>Bacillota</taxon>
        <taxon>Bacilli</taxon>
        <taxon>Bacillales</taxon>
        <taxon>Thermoactinomycetaceae</taxon>
        <taxon>Croceifilum</taxon>
    </lineage>
</organism>
<evidence type="ECO:0000256" key="4">
    <source>
        <dbReference type="ARBA" id="ARBA00022692"/>
    </source>
</evidence>
<feature type="transmembrane region" description="Helical" evidence="8">
    <location>
        <begin position="308"/>
        <end position="330"/>
    </location>
</feature>
<evidence type="ECO:0000256" key="2">
    <source>
        <dbReference type="ARBA" id="ARBA00010157"/>
    </source>
</evidence>
<evidence type="ECO:0000313" key="11">
    <source>
        <dbReference type="Proteomes" id="UP001238450"/>
    </source>
</evidence>
<keyword evidence="4 8" id="KW-0812">Transmembrane</keyword>
<feature type="coiled-coil region" evidence="7">
    <location>
        <begin position="73"/>
        <end position="100"/>
    </location>
</feature>
<keyword evidence="3" id="KW-1003">Cell membrane</keyword>
<feature type="transmembrane region" description="Helical" evidence="8">
    <location>
        <begin position="6"/>
        <end position="26"/>
    </location>
</feature>
<dbReference type="InterPro" id="IPR000731">
    <property type="entry name" value="SSD"/>
</dbReference>
<sequence length="971" mass="106506">MKTIIRGRWWVALAWLLLIVGLFYMAPNMADLVREKGKIEVPNGYSSKIASQLLVETDGKNSSQVALVFYNDNKLTESDIQEAKKAIDLLEQKKESLGIEKIATHFKDSQLKDTMVSKDGKAILASLSVHKGDKKLSALSQDLSKALDGIKVQHQFTSDWMITDQLMKTSEEGVKKTEGFTVAFILIVLLLVFRSAVAPIIPLLTVGFSYLASQSIVSILIDRFDFPISNNTQMFLVAILFGIGTDYCILLLSRFKEELSDSRSVTSAIVETYKSAGRTVLFSGLAVMVGFAAIGFSEFNLYRSASAVAVGVAVLLLALFTLVPFFMAVLGKKIYWPAKKKLEHRESKLWGAVGKFSLSRPILSLLVVAIICAPFIFAYKGKLTFNSLEEISKDAPPVKAFHMIENSFGAGESMPTKVVLKNDERMDSNDYLYITENISRSLEKVNLVQSVRSVTRPIGKPLEEFLITKQSEKLEEGVDKGKEGVSKVSDELHKTSEELSKQEPQIQRGVSGINDLVSGTSRVQEGLSKLQSGLAEVDNGIRQGTMASTEVKKGLQEAKSGAQGLLGGYQGIYQIYKEVSLGLQGLEQSPKVVELKSKIEHANDSLGDMITKQKELVTGLDKLIKGVDKQIAGSKQLANGQGEIVKNTPQLTKGLSDINNGQKRLLKEYQALTGQLGKLSSGLAEGAKGLDKISGGLGDAQNYLTGLTDSSGVDGFYIPDDVLENKDFLKVLDVYLSPDRKTMTLDVVFKTNPYARETMNQIEDVKDAIQRATKGTKLENATVAVGGITSASADLNTMSNQDYARTVTLMLMGIGLILVFVFRSIIMPAYILGSLLLTYYTTMGMNEFLFIDILGYSGISWVVPFFSFVILMALGVDYSIFLMDRFNEYQDLTVADAMLLSMKKMGTVIISAAIILGGTFAAMIPSGMLSLMQIASIILTGLLLYTFVVLPFLIPVLVKNFGEANWWPFRR</sequence>
<keyword evidence="6 8" id="KW-0472">Membrane</keyword>
<proteinExistence type="inferred from homology"/>
<protein>
    <submittedName>
        <fullName evidence="10">RND superfamily putative drug exporter</fullName>
    </submittedName>
</protein>
<feature type="transmembrane region" description="Helical" evidence="8">
    <location>
        <begin position="908"/>
        <end position="928"/>
    </location>
</feature>
<reference evidence="10 11" key="1">
    <citation type="submission" date="2023-07" db="EMBL/GenBank/DDBJ databases">
        <title>Genomic Encyclopedia of Type Strains, Phase IV (KMG-IV): sequencing the most valuable type-strain genomes for metagenomic binning, comparative biology and taxonomic classification.</title>
        <authorList>
            <person name="Goeker M."/>
        </authorList>
    </citation>
    <scope>NUCLEOTIDE SEQUENCE [LARGE SCALE GENOMIC DNA]</scope>
    <source>
        <strain evidence="10 11">DSM 46876</strain>
    </source>
</reference>
<dbReference type="RefSeq" id="WP_307250015.1">
    <property type="nucleotide sequence ID" value="NZ_JAUSUV010000001.1"/>
</dbReference>
<dbReference type="SUPFAM" id="SSF82866">
    <property type="entry name" value="Multidrug efflux transporter AcrB transmembrane domain"/>
    <property type="match status" value="2"/>
</dbReference>
<evidence type="ECO:0000256" key="7">
    <source>
        <dbReference type="SAM" id="Coils"/>
    </source>
</evidence>
<dbReference type="GO" id="GO:0005886">
    <property type="term" value="C:plasma membrane"/>
    <property type="evidence" value="ECO:0007669"/>
    <property type="project" value="UniProtKB-SubCell"/>
</dbReference>
<dbReference type="InterPro" id="IPR050545">
    <property type="entry name" value="Mycobact_MmpL"/>
</dbReference>
<evidence type="ECO:0000256" key="8">
    <source>
        <dbReference type="SAM" id="Phobius"/>
    </source>
</evidence>
<keyword evidence="11" id="KW-1185">Reference proteome</keyword>
<dbReference type="AlphaFoldDB" id="A0AAJ1TC11"/>
<keyword evidence="7" id="KW-0175">Coiled coil</keyword>
<dbReference type="PANTHER" id="PTHR33406:SF6">
    <property type="entry name" value="MEMBRANE PROTEIN YDGH-RELATED"/>
    <property type="match status" value="1"/>
</dbReference>
<feature type="transmembrane region" description="Helical" evidence="8">
    <location>
        <begin position="807"/>
        <end position="833"/>
    </location>
</feature>
<dbReference type="PROSITE" id="PS50156">
    <property type="entry name" value="SSD"/>
    <property type="match status" value="1"/>
</dbReference>
<name>A0AAJ1TC11_9BACL</name>